<evidence type="ECO:0000313" key="2">
    <source>
        <dbReference type="Proteomes" id="UP000193335"/>
    </source>
</evidence>
<proteinExistence type="predicted"/>
<reference evidence="1 2" key="1">
    <citation type="submission" date="2017-03" db="EMBL/GenBank/DDBJ databases">
        <title>Whole genome sequences of fourteen strains of Bradyrhizobium canariense and one strain of Bradyrhizobium japonicum isolated from Lupinus (Papilionoideae: Genisteae) species in Algeria.</title>
        <authorList>
            <person name="Crovadore J."/>
            <person name="Chekireb D."/>
            <person name="Brachmann A."/>
            <person name="Chablais R."/>
            <person name="Cochard B."/>
            <person name="Lefort F."/>
        </authorList>
    </citation>
    <scope>NUCLEOTIDE SEQUENCE [LARGE SCALE GENOMIC DNA]</scope>
    <source>
        <strain evidence="1 2">UBMA197</strain>
    </source>
</reference>
<gene>
    <name evidence="1" type="ORF">BSZ19_18620</name>
</gene>
<dbReference type="AlphaFoldDB" id="A0A1Y2JP01"/>
<comment type="caution">
    <text evidence="1">The sequence shown here is derived from an EMBL/GenBank/DDBJ whole genome shotgun (WGS) entry which is preliminary data.</text>
</comment>
<dbReference type="EMBL" id="NAFL01000248">
    <property type="protein sequence ID" value="OSJ32565.1"/>
    <property type="molecule type" value="Genomic_DNA"/>
</dbReference>
<dbReference type="Proteomes" id="UP000193335">
    <property type="component" value="Unassembled WGS sequence"/>
</dbReference>
<protein>
    <submittedName>
        <fullName evidence="1">Uncharacterized protein</fullName>
    </submittedName>
</protein>
<evidence type="ECO:0000313" key="1">
    <source>
        <dbReference type="EMBL" id="OSJ32565.1"/>
    </source>
</evidence>
<accession>A0A1Y2JP01</accession>
<dbReference type="RefSeq" id="WP_085401179.1">
    <property type="nucleotide sequence ID" value="NZ_NAFL01000248.1"/>
</dbReference>
<organism evidence="1 2">
    <name type="scientific">Bradyrhizobium japonicum</name>
    <dbReference type="NCBI Taxonomy" id="375"/>
    <lineage>
        <taxon>Bacteria</taxon>
        <taxon>Pseudomonadati</taxon>
        <taxon>Pseudomonadota</taxon>
        <taxon>Alphaproteobacteria</taxon>
        <taxon>Hyphomicrobiales</taxon>
        <taxon>Nitrobacteraceae</taxon>
        <taxon>Bradyrhizobium</taxon>
    </lineage>
</organism>
<sequence>MSNSGWKQDLARDLEAYTLGEEPSAFEQLRAPVIEDWRTEVRRVGKEFKLVVKGHAKKHPDYDDGEDICTAAVFWFDRKERFVRTAHRLYMLAEQAGDEIPVDGIATE</sequence>
<name>A0A1Y2JP01_BRAJP</name>